<sequence length="698" mass="76034">MAKGSDNRKIEGQKGKESGWSGSKNDSRNGSKGGSGIGGRSDSKNDSRADSRNGSRGGSSIGGRSDSKNDSRADSRNVSRYGDSIGSRNGSKNDNRNSGRNDNSTDSRNYSKTDSRAGSRGSNSIGSRSGRKADSGAGGRSNNSIDSKADSRNGGRSSNSIDSRSGRKADSRNGGWNSNNFDSRNGNNAGGRSGSKTDSRNNGRNGNSSGSRNRGKNGNSTDSRNGGRNGNSTDSRNSGRNGNSTDSRNSGRNSYSVDSRDSGRNGYSTDSRNSGRNGNSAGSRNNSRNGNSFGSKKGHSEDMPNRTSGREKKSLSKCSVSRKCGGCQLLDMPYEKQLEQKQKYLEKLLKPYCHVTPIIGMENPYHYRNKVHAVFDHDKKGNPVSGVYEVNSHRVVPVENCMIEDQKADEIIGTIRGMLKSFKIRTYDEDTGYGLLRHVLIRRGFATGDIMVVLVTASPIFPSKNNFVKALREKHPEITTIIQNVNGRETSMVLGDKEHVLYGKGYIEDILCGCRFHISSKSFYQVNPVQTEILYNKAIEAAGLTGKERVVDAYCGIGTIGIVASKYAKEVIGVELNRDAVRDAVENAKINGIKNVKFFCNDAGKFMVSMAEDGEHVDVVFMDPPRSGSTEEFIDSLAKMKPERVVYVSCGPETLARDLEYFRKKGYEAKMGWGVDLFPATEHCEVCVEICRTKTRYI</sequence>
<evidence type="ECO:0000313" key="8">
    <source>
        <dbReference type="Proteomes" id="UP000198970"/>
    </source>
</evidence>
<evidence type="ECO:0000256" key="5">
    <source>
        <dbReference type="PROSITE-ProRule" id="PRU10015"/>
    </source>
</evidence>
<dbReference type="NCBIfam" id="TIGR00479">
    <property type="entry name" value="rumA"/>
    <property type="match status" value="1"/>
</dbReference>
<feature type="binding site" evidence="4">
    <location>
        <position position="525"/>
    </location>
    <ligand>
        <name>S-adenosyl-L-methionine</name>
        <dbReference type="ChEBI" id="CHEBI:59789"/>
    </ligand>
</feature>
<organism evidence="7 8">
    <name type="scientific">Lacrimispora sphenoides JCM 1415</name>
    <dbReference type="NCBI Taxonomy" id="1297793"/>
    <lineage>
        <taxon>Bacteria</taxon>
        <taxon>Bacillati</taxon>
        <taxon>Bacillota</taxon>
        <taxon>Clostridia</taxon>
        <taxon>Lachnospirales</taxon>
        <taxon>Lachnospiraceae</taxon>
        <taxon>Lacrimispora</taxon>
    </lineage>
</organism>
<feature type="compositionally biased region" description="Polar residues" evidence="6">
    <location>
        <begin position="221"/>
        <end position="257"/>
    </location>
</feature>
<feature type="binding site" evidence="4">
    <location>
        <position position="623"/>
    </location>
    <ligand>
        <name>S-adenosyl-L-methionine</name>
        <dbReference type="ChEBI" id="CHEBI:59789"/>
    </ligand>
</feature>
<reference evidence="7 8" key="1">
    <citation type="submission" date="2016-10" db="EMBL/GenBank/DDBJ databases">
        <authorList>
            <person name="Varghese N."/>
            <person name="Submissions S."/>
        </authorList>
    </citation>
    <scope>NUCLEOTIDE SEQUENCE [LARGE SCALE GENOMIC DNA]</scope>
    <source>
        <strain evidence="7 8">ATCC 19403</strain>
    </source>
</reference>
<accession>A0ABY1CAC3</accession>
<dbReference type="Proteomes" id="UP000198970">
    <property type="component" value="Chromosome I"/>
</dbReference>
<feature type="active site" description="Nucleophile" evidence="4">
    <location>
        <position position="650"/>
    </location>
</feature>
<comment type="similarity">
    <text evidence="4">Belongs to the class I-like SAM-binding methyltransferase superfamily. RNA M5U methyltransferase family.</text>
</comment>
<feature type="compositionally biased region" description="Basic and acidic residues" evidence="6">
    <location>
        <begin position="298"/>
        <end position="314"/>
    </location>
</feature>
<dbReference type="Gene3D" id="2.40.50.1070">
    <property type="match status" value="1"/>
</dbReference>
<name>A0ABY1CAC3_9FIRM</name>
<keyword evidence="8" id="KW-1185">Reference proteome</keyword>
<keyword evidence="3 4" id="KW-0949">S-adenosyl-L-methionine</keyword>
<feature type="compositionally biased region" description="Low complexity" evidence="6">
    <location>
        <begin position="118"/>
        <end position="128"/>
    </location>
</feature>
<dbReference type="PROSITE" id="PS51687">
    <property type="entry name" value="SAM_MT_RNA_M5U"/>
    <property type="match status" value="1"/>
</dbReference>
<evidence type="ECO:0000256" key="2">
    <source>
        <dbReference type="ARBA" id="ARBA00022679"/>
    </source>
</evidence>
<dbReference type="PANTHER" id="PTHR11061">
    <property type="entry name" value="RNA M5U METHYLTRANSFERASE"/>
    <property type="match status" value="1"/>
</dbReference>
<protein>
    <submittedName>
        <fullName evidence="7">23S rRNA (Uracil1939-C5)-methyltransferase</fullName>
    </submittedName>
</protein>
<feature type="compositionally biased region" description="Low complexity" evidence="6">
    <location>
        <begin position="271"/>
        <end position="295"/>
    </location>
</feature>
<dbReference type="SUPFAM" id="SSF53335">
    <property type="entry name" value="S-adenosyl-L-methionine-dependent methyltransferases"/>
    <property type="match status" value="1"/>
</dbReference>
<feature type="binding site" evidence="4">
    <location>
        <position position="575"/>
    </location>
    <ligand>
        <name>S-adenosyl-L-methionine</name>
        <dbReference type="ChEBI" id="CHEBI:59789"/>
    </ligand>
</feature>
<keyword evidence="2 4" id="KW-0808">Transferase</keyword>
<feature type="compositionally biased region" description="Basic and acidic residues" evidence="6">
    <location>
        <begin position="41"/>
        <end position="53"/>
    </location>
</feature>
<feature type="binding site" evidence="4">
    <location>
        <position position="554"/>
    </location>
    <ligand>
        <name>S-adenosyl-L-methionine</name>
        <dbReference type="ChEBI" id="CHEBI:59789"/>
    </ligand>
</feature>
<dbReference type="CDD" id="cd02440">
    <property type="entry name" value="AdoMet_MTases"/>
    <property type="match status" value="1"/>
</dbReference>
<proteinExistence type="inferred from homology"/>
<feature type="compositionally biased region" description="Basic and acidic residues" evidence="6">
    <location>
        <begin position="1"/>
        <end position="17"/>
    </location>
</feature>
<feature type="compositionally biased region" description="Polar residues" evidence="6">
    <location>
        <begin position="154"/>
        <end position="163"/>
    </location>
</feature>
<dbReference type="EMBL" id="LT630003">
    <property type="protein sequence ID" value="SET85808.1"/>
    <property type="molecule type" value="Genomic_DNA"/>
</dbReference>
<keyword evidence="1 4" id="KW-0489">Methyltransferase</keyword>
<dbReference type="Gene3D" id="3.40.50.150">
    <property type="entry name" value="Vaccinia Virus protein VP39"/>
    <property type="match status" value="1"/>
</dbReference>
<evidence type="ECO:0000256" key="3">
    <source>
        <dbReference type="ARBA" id="ARBA00022691"/>
    </source>
</evidence>
<feature type="compositionally biased region" description="Low complexity" evidence="6">
    <location>
        <begin position="177"/>
        <end position="187"/>
    </location>
</feature>
<dbReference type="PROSITE" id="PS01230">
    <property type="entry name" value="TRMA_1"/>
    <property type="match status" value="1"/>
</dbReference>
<evidence type="ECO:0000256" key="1">
    <source>
        <dbReference type="ARBA" id="ARBA00022603"/>
    </source>
</evidence>
<evidence type="ECO:0000313" key="7">
    <source>
        <dbReference type="EMBL" id="SET85808.1"/>
    </source>
</evidence>
<dbReference type="InterPro" id="IPR010280">
    <property type="entry name" value="U5_MeTrfase_fam"/>
</dbReference>
<gene>
    <name evidence="7" type="ORF">SAMN02745906_2477</name>
</gene>
<feature type="region of interest" description="Disordered" evidence="6">
    <location>
        <begin position="1"/>
        <end position="315"/>
    </location>
</feature>
<dbReference type="InterPro" id="IPR029063">
    <property type="entry name" value="SAM-dependent_MTases_sf"/>
</dbReference>
<feature type="compositionally biased region" description="Basic and acidic residues" evidence="6">
    <location>
        <begin position="91"/>
        <end position="117"/>
    </location>
</feature>
<dbReference type="InterPro" id="IPR030390">
    <property type="entry name" value="MeTrfase_TrmA_AS"/>
</dbReference>
<feature type="active site" evidence="5">
    <location>
        <position position="650"/>
    </location>
</feature>
<evidence type="ECO:0000256" key="4">
    <source>
        <dbReference type="PROSITE-ProRule" id="PRU01024"/>
    </source>
</evidence>
<dbReference type="PANTHER" id="PTHR11061:SF30">
    <property type="entry name" value="TRNA (URACIL(54)-C(5))-METHYLTRANSFERASE"/>
    <property type="match status" value="1"/>
</dbReference>
<feature type="compositionally biased region" description="Basic and acidic residues" evidence="6">
    <location>
        <begin position="65"/>
        <end position="77"/>
    </location>
</feature>
<dbReference type="Pfam" id="PF05958">
    <property type="entry name" value="tRNA_U5-meth_tr"/>
    <property type="match status" value="1"/>
</dbReference>
<evidence type="ECO:0000256" key="6">
    <source>
        <dbReference type="SAM" id="MobiDB-lite"/>
    </source>
</evidence>
<feature type="compositionally biased region" description="Low complexity" evidence="6">
    <location>
        <begin position="202"/>
        <end position="220"/>
    </location>
</feature>